<keyword evidence="6 7" id="KW-0664">Pyridoxine biosynthesis</keyword>
<comment type="pathway">
    <text evidence="7">Cofactor biosynthesis; pyridoxine 5'-phosphate biosynthesis; pyridoxine 5'-phosphate from D-erythrose 4-phosphate: step 4/5.</text>
</comment>
<evidence type="ECO:0000256" key="7">
    <source>
        <dbReference type="HAMAP-Rule" id="MF_00536"/>
    </source>
</evidence>
<dbReference type="InterPro" id="IPR005255">
    <property type="entry name" value="PdxA_fam"/>
</dbReference>
<dbReference type="EMBL" id="JAUOTP010000013">
    <property type="protein sequence ID" value="MDO6416920.1"/>
    <property type="molecule type" value="Genomic_DNA"/>
</dbReference>
<proteinExistence type="inferred from homology"/>
<evidence type="ECO:0000313" key="8">
    <source>
        <dbReference type="EMBL" id="MDO6416920.1"/>
    </source>
</evidence>
<feature type="binding site" evidence="7">
    <location>
        <position position="277"/>
    </location>
    <ligand>
        <name>a divalent metal cation</name>
        <dbReference type="ChEBI" id="CHEBI:60240"/>
        <note>ligand shared between dimeric partners</note>
    </ligand>
</feature>
<comment type="similarity">
    <text evidence="7">Belongs to the PdxA family.</text>
</comment>
<feature type="binding site" evidence="7">
    <location>
        <position position="177"/>
    </location>
    <ligand>
        <name>a divalent metal cation</name>
        <dbReference type="ChEBI" id="CHEBI:60240"/>
        <note>ligand shared between dimeric partners</note>
    </ligand>
</feature>
<keyword evidence="3 7" id="KW-0521">NADP</keyword>
<keyword evidence="5 7" id="KW-0520">NAD</keyword>
<feature type="binding site" evidence="7">
    <location>
        <position position="285"/>
    </location>
    <ligand>
        <name>substrate</name>
    </ligand>
</feature>
<dbReference type="PANTHER" id="PTHR30004">
    <property type="entry name" value="4-HYDROXYTHREONINE-4-PHOSPHATE DEHYDROGENASE"/>
    <property type="match status" value="1"/>
</dbReference>
<evidence type="ECO:0000256" key="4">
    <source>
        <dbReference type="ARBA" id="ARBA00023002"/>
    </source>
</evidence>
<dbReference type="SUPFAM" id="SSF53659">
    <property type="entry name" value="Isocitrate/Isopropylmalate dehydrogenase-like"/>
    <property type="match status" value="1"/>
</dbReference>
<dbReference type="NCBIfam" id="TIGR00557">
    <property type="entry name" value="pdxA"/>
    <property type="match status" value="1"/>
</dbReference>
<comment type="miscellaneous">
    <text evidence="7">The active site is located at the dimer interface.</text>
</comment>
<evidence type="ECO:0000256" key="1">
    <source>
        <dbReference type="ARBA" id="ARBA00022490"/>
    </source>
</evidence>
<evidence type="ECO:0000313" key="9">
    <source>
        <dbReference type="Proteomes" id="UP001169764"/>
    </source>
</evidence>
<dbReference type="HAMAP" id="MF_00536">
    <property type="entry name" value="PdxA"/>
    <property type="match status" value="1"/>
</dbReference>
<dbReference type="RefSeq" id="WP_303546871.1">
    <property type="nucleotide sequence ID" value="NZ_JAUOTP010000013.1"/>
</dbReference>
<keyword evidence="2 7" id="KW-0479">Metal-binding</keyword>
<keyword evidence="7" id="KW-0862">Zinc</keyword>
<protein>
    <recommendedName>
        <fullName evidence="7">4-hydroxythreonine-4-phosphate dehydrogenase</fullName>
        <ecNumber evidence="7">1.1.1.262</ecNumber>
    </recommendedName>
    <alternativeName>
        <fullName evidence="7">4-(phosphohydroxy)-L-threonine dehydrogenase</fullName>
    </alternativeName>
</protein>
<dbReference type="EC" id="1.1.1.262" evidence="7"/>
<dbReference type="Pfam" id="PF04166">
    <property type="entry name" value="PdxA"/>
    <property type="match status" value="1"/>
</dbReference>
<dbReference type="Proteomes" id="UP001169764">
    <property type="component" value="Unassembled WGS sequence"/>
</dbReference>
<evidence type="ECO:0000256" key="2">
    <source>
        <dbReference type="ARBA" id="ARBA00022723"/>
    </source>
</evidence>
<comment type="catalytic activity">
    <reaction evidence="7">
        <text>4-(phosphooxy)-L-threonine + NAD(+) = 3-amino-2-oxopropyl phosphate + CO2 + NADH</text>
        <dbReference type="Rhea" id="RHEA:32275"/>
        <dbReference type="ChEBI" id="CHEBI:16526"/>
        <dbReference type="ChEBI" id="CHEBI:57279"/>
        <dbReference type="ChEBI" id="CHEBI:57540"/>
        <dbReference type="ChEBI" id="CHEBI:57945"/>
        <dbReference type="ChEBI" id="CHEBI:58452"/>
        <dbReference type="EC" id="1.1.1.262"/>
    </reaction>
</comment>
<name>A0ABT8YF07_9SPHN</name>
<comment type="caution">
    <text evidence="7">Lacks conserved residue(s) required for the propagation of feature annotation.</text>
</comment>
<feature type="binding site" evidence="7">
    <location>
        <position position="303"/>
    </location>
    <ligand>
        <name>substrate</name>
    </ligand>
</feature>
<gene>
    <name evidence="7 8" type="primary">pdxA</name>
    <name evidence="8" type="ORF">Q4F19_21225</name>
</gene>
<comment type="subcellular location">
    <subcellularLocation>
        <location evidence="7">Cytoplasm</location>
    </subcellularLocation>
</comment>
<dbReference type="GO" id="GO:0050570">
    <property type="term" value="F:4-hydroxythreonine-4-phosphate dehydrogenase activity"/>
    <property type="evidence" value="ECO:0007669"/>
    <property type="project" value="UniProtKB-EC"/>
</dbReference>
<feature type="binding site" evidence="7">
    <location>
        <position position="222"/>
    </location>
    <ligand>
        <name>a divalent metal cation</name>
        <dbReference type="ChEBI" id="CHEBI:60240"/>
        <note>ligand shared between dimeric partners</note>
    </ligand>
</feature>
<reference evidence="8" key="1">
    <citation type="submission" date="2023-07" db="EMBL/GenBank/DDBJ databases">
        <authorList>
            <person name="Kim M."/>
        </authorList>
    </citation>
    <scope>NUCLEOTIDE SEQUENCE</scope>
    <source>
        <strain evidence="8">BIUV-7</strain>
    </source>
</reference>
<dbReference type="NCBIfam" id="NF003699">
    <property type="entry name" value="PRK05312.1"/>
    <property type="match status" value="1"/>
</dbReference>
<dbReference type="InterPro" id="IPR037510">
    <property type="entry name" value="PdxA"/>
</dbReference>
<keyword evidence="7" id="KW-0170">Cobalt</keyword>
<comment type="cofactor">
    <cofactor evidence="7">
        <name>Zn(2+)</name>
        <dbReference type="ChEBI" id="CHEBI:29105"/>
    </cofactor>
    <cofactor evidence="7">
        <name>Mg(2+)</name>
        <dbReference type="ChEBI" id="CHEBI:18420"/>
    </cofactor>
    <cofactor evidence="7">
        <name>Co(2+)</name>
        <dbReference type="ChEBI" id="CHEBI:48828"/>
    </cofactor>
    <text evidence="7">Binds 1 divalent metal cation per subunit. Can use ions such as Zn(2+), Mg(2+) or Co(2+).</text>
</comment>
<dbReference type="Gene3D" id="3.40.718.10">
    <property type="entry name" value="Isopropylmalate Dehydrogenase"/>
    <property type="match status" value="1"/>
</dbReference>
<evidence type="ECO:0000256" key="5">
    <source>
        <dbReference type="ARBA" id="ARBA00023027"/>
    </source>
</evidence>
<evidence type="ECO:0000256" key="6">
    <source>
        <dbReference type="ARBA" id="ARBA00023096"/>
    </source>
</evidence>
<comment type="caution">
    <text evidence="8">The sequence shown here is derived from an EMBL/GenBank/DDBJ whole genome shotgun (WGS) entry which is preliminary data.</text>
</comment>
<comment type="function">
    <text evidence="7">Catalyzes the NAD(P)-dependent oxidation of 4-(phosphooxy)-L-threonine (HTP) into 2-amino-3-oxo-4-(phosphooxy)butyric acid which spontaneously decarboxylates to form 3-amino-2-oxopropyl phosphate (AHAP).</text>
</comment>
<evidence type="ECO:0000256" key="3">
    <source>
        <dbReference type="ARBA" id="ARBA00022857"/>
    </source>
</evidence>
<comment type="subunit">
    <text evidence="7">Homodimer.</text>
</comment>
<sequence length="343" mass="35813">MPSSIIAEAMPGGAPAPLAVAVGDPAGIGPEIVGKAWALRREHNLPIFFAIGDTRSIEIVWRGPIERISDPAEAIACFDRALPLLQVEDAGEIEPGVPNPAGARCSLDSLEMAVGLARSGAAGGVVTGPVAKAQLYGIGFTHPGQTEFIAERCGISPGNVAMMLAGPTLRTVPVTIHMALREVPDFLSVDLIIACARTVERGLIRDFGIEKPRLVIAGFNPHAGEGGALGREEIDLIEPAIERLRADGVDVIGPLPADTMFHARARVHYDAALCLYHDQALIPIKTLHFDEGVNLTLGLPIVRTSPDHGTAFDIAGQDKADPGAMIAAIALAGSCAANRLANA</sequence>
<feature type="binding site" evidence="7">
    <location>
        <position position="294"/>
    </location>
    <ligand>
        <name>substrate</name>
    </ligand>
</feature>
<feature type="binding site" evidence="7">
    <location>
        <position position="146"/>
    </location>
    <ligand>
        <name>substrate</name>
    </ligand>
</feature>
<keyword evidence="1 7" id="KW-0963">Cytoplasm</keyword>
<organism evidence="8 9">
    <name type="scientific">Sphingomonas natans</name>
    <dbReference type="NCBI Taxonomy" id="3063330"/>
    <lineage>
        <taxon>Bacteria</taxon>
        <taxon>Pseudomonadati</taxon>
        <taxon>Pseudomonadota</taxon>
        <taxon>Alphaproteobacteria</taxon>
        <taxon>Sphingomonadales</taxon>
        <taxon>Sphingomonadaceae</taxon>
        <taxon>Sphingomonas</taxon>
    </lineage>
</organism>
<keyword evidence="7" id="KW-0460">Magnesium</keyword>
<dbReference type="PANTHER" id="PTHR30004:SF6">
    <property type="entry name" value="D-THREONATE 4-PHOSPHATE DEHYDROGENASE"/>
    <property type="match status" value="1"/>
</dbReference>
<accession>A0ABT8YF07</accession>
<keyword evidence="9" id="KW-1185">Reference proteome</keyword>
<keyword evidence="4 7" id="KW-0560">Oxidoreductase</keyword>